<gene>
    <name evidence="4" type="primary">Piso0_003643</name>
    <name evidence="4" type="ORF">GNLVRS01_PISO0G16836g</name>
    <name evidence="5" type="ORF">GNLVRS01_PISO0H16837g</name>
</gene>
<dbReference type="HOGENOM" id="CLU_016855_0_0_1"/>
<feature type="region of interest" description="Disordered" evidence="3">
    <location>
        <begin position="711"/>
        <end position="746"/>
    </location>
</feature>
<name>G8YJM9_PICSO</name>
<dbReference type="STRING" id="559304.G8YJM9"/>
<evidence type="ECO:0000313" key="5">
    <source>
        <dbReference type="EMBL" id="CCE81289.1"/>
    </source>
</evidence>
<dbReference type="InterPro" id="IPR036322">
    <property type="entry name" value="WD40_repeat_dom_sf"/>
</dbReference>
<sequence length="920" mass="102624">MTSLSVQEQDLPSANEFLNSVYPGASFLDHNVHYSLKEDFDKIKNKSSIEAEWPLSRSVSSSNKMVLTPTYLNIAKPPADYEHTKETITYQSLPFHITNLFDSILENTEPSKIADGGMQIGANVNPLTQDPFRLVHLSPGCLSAIVEYTVDKNVIQDENFGSKNPFNKLSLNFNKFLKLGSLGTAAGESKENMFSLLSANTDSKTAACSSNNRKIIDSLLDFDEERYYFEFNSPDTAKLLISVHTNVLNIIALDTQSNFKNTTVVDNEEPGFPIAQNPEGQNDNKRFSKVIEKPILRVRFRRTSLVTTMKAFTYKENDPIVVLGFDTGEVVLIDLATLRYSIFDIVNSTNEDHNSSACKTKNISRTKVTCINIIMKLQGEFYITVGYSNGEIAIFDPMSMHSDDKLNHKYVKRVVGKDDYITYFKKFDLSPFAHNNNVEHGFPPFLVGHFKVSLKAITTITSTIPYSVVKCRSNFLNPMLLAIASDDGMVRFIDLAFTHGCDYGNESSLDGKIMTDIISNYFHDGILSIEFSPDFKFLGVVGKGDLIEIFKLTYYNLSGILAKTANANSSNLSGINSVTSRRSRSGTTTSNNSLVINNSINNRLLSPVSRSSNMEGTFKSEDGSSQNLNRLDEDNHSLYTPILKDIKIICRFKGHNNMVRRIKFIKDESVGHQGSSSTSHSVYNLLSCGYDGRILVWEFDYKALPKVKKPNVARPANKKPSATVSQPRCDAPSHSNSNNAGATTPSTFGQKLNVSSLGFSPTHAYHAKSKSITSQYDELPSIQGNVPTFQFNTLSSSASPVYGKLNNMASILNSDISKESSPSNISAAVALYKSLYDLRYRKHYTKLVLKQKSNSVFKRRYNAIIHPVVDDTLVPSIEIPLLSLDLSRWVKDCKIDDLYLDDTSLWCFAKSGDLFKYNFI</sequence>
<dbReference type="PANTHER" id="PTHR14107:SF16">
    <property type="entry name" value="AT02583P"/>
    <property type="match status" value="1"/>
</dbReference>
<dbReference type="InterPro" id="IPR015943">
    <property type="entry name" value="WD40/YVTN_repeat-like_dom_sf"/>
</dbReference>
<proteinExistence type="predicted"/>
<evidence type="ECO:0000256" key="3">
    <source>
        <dbReference type="SAM" id="MobiDB-lite"/>
    </source>
</evidence>
<protein>
    <submittedName>
        <fullName evidence="4">Piso0_003643 protein</fullName>
    </submittedName>
</protein>
<dbReference type="InterPro" id="IPR001680">
    <property type="entry name" value="WD40_rpt"/>
</dbReference>
<keyword evidence="2" id="KW-0677">Repeat</keyword>
<feature type="compositionally biased region" description="Polar residues" evidence="3">
    <location>
        <begin position="733"/>
        <end position="746"/>
    </location>
</feature>
<dbReference type="EMBL" id="FO082053">
    <property type="protein sequence ID" value="CCE80524.1"/>
    <property type="molecule type" value="Genomic_DNA"/>
</dbReference>
<keyword evidence="1" id="KW-0853">WD repeat</keyword>
<dbReference type="OrthoDB" id="3367at2759"/>
<reference evidence="4" key="1">
    <citation type="submission" date="2011-10" db="EMBL/GenBank/DDBJ databases">
        <authorList>
            <person name="Genoscope - CEA"/>
        </authorList>
    </citation>
    <scope>NUCLEOTIDE SEQUENCE</scope>
</reference>
<organism evidence="4 6">
    <name type="scientific">Pichia sorbitophila (strain ATCC MYA-4447 / BCRC 22081 / CBS 7064 / NBRC 10061 / NRRL Y-12695)</name>
    <name type="common">Hybrid yeast</name>
    <dbReference type="NCBI Taxonomy" id="559304"/>
    <lineage>
        <taxon>Eukaryota</taxon>
        <taxon>Fungi</taxon>
        <taxon>Dikarya</taxon>
        <taxon>Ascomycota</taxon>
        <taxon>Saccharomycotina</taxon>
        <taxon>Pichiomycetes</taxon>
        <taxon>Debaryomycetaceae</taxon>
        <taxon>Millerozyma</taxon>
    </lineage>
</organism>
<dbReference type="AlphaFoldDB" id="G8YJM9"/>
<dbReference type="Proteomes" id="UP000005222">
    <property type="component" value="Chromosome G"/>
</dbReference>
<dbReference type="PANTHER" id="PTHR14107">
    <property type="entry name" value="WD REPEAT PROTEIN"/>
    <property type="match status" value="1"/>
</dbReference>
<dbReference type="EMBL" id="FO082052">
    <property type="protein sequence ID" value="CCE81289.1"/>
    <property type="molecule type" value="Genomic_DNA"/>
</dbReference>
<evidence type="ECO:0000313" key="6">
    <source>
        <dbReference type="Proteomes" id="UP000005222"/>
    </source>
</evidence>
<dbReference type="SUPFAM" id="SSF50978">
    <property type="entry name" value="WD40 repeat-like"/>
    <property type="match status" value="1"/>
</dbReference>
<dbReference type="SMART" id="SM00320">
    <property type="entry name" value="WD40"/>
    <property type="match status" value="3"/>
</dbReference>
<feature type="region of interest" description="Disordered" evidence="3">
    <location>
        <begin position="606"/>
        <end position="630"/>
    </location>
</feature>
<dbReference type="InParanoid" id="G8YJM9"/>
<dbReference type="Proteomes" id="UP000005222">
    <property type="component" value="Chromosome H"/>
</dbReference>
<feature type="region of interest" description="Disordered" evidence="3">
    <location>
        <begin position="573"/>
        <end position="594"/>
    </location>
</feature>
<dbReference type="OMA" id="KMSYYNV"/>
<evidence type="ECO:0000256" key="2">
    <source>
        <dbReference type="ARBA" id="ARBA00022737"/>
    </source>
</evidence>
<dbReference type="Gene3D" id="2.130.10.10">
    <property type="entry name" value="YVTN repeat-like/Quinoprotein amine dehydrogenase"/>
    <property type="match status" value="1"/>
</dbReference>
<dbReference type="GO" id="GO:0051286">
    <property type="term" value="C:cell tip"/>
    <property type="evidence" value="ECO:0007669"/>
    <property type="project" value="TreeGrafter"/>
</dbReference>
<accession>G8YJM9</accession>
<keyword evidence="6" id="KW-1185">Reference proteome</keyword>
<dbReference type="InterPro" id="IPR051362">
    <property type="entry name" value="WD_repeat_creC_regulators"/>
</dbReference>
<evidence type="ECO:0000313" key="4">
    <source>
        <dbReference type="EMBL" id="CCE80524.1"/>
    </source>
</evidence>
<dbReference type="GO" id="GO:0032153">
    <property type="term" value="C:cell division site"/>
    <property type="evidence" value="ECO:0007669"/>
    <property type="project" value="TreeGrafter"/>
</dbReference>
<reference evidence="6" key="2">
    <citation type="journal article" date="2012" name="G3 (Bethesda)">
        <title>Pichia sorbitophila, an interspecies yeast hybrid reveals early steps of genome resolution following polyploidization.</title>
        <authorList>
            <person name="Leh Louis V."/>
            <person name="Despons L."/>
            <person name="Friedrich A."/>
            <person name="Martin T."/>
            <person name="Durrens P."/>
            <person name="Casaregola S."/>
            <person name="Neuveglise C."/>
            <person name="Fairhead C."/>
            <person name="Marck C."/>
            <person name="Cruz J.A."/>
            <person name="Straub M.L."/>
            <person name="Kugler V."/>
            <person name="Sacerdot C."/>
            <person name="Uzunov Z."/>
            <person name="Thierry A."/>
            <person name="Weiss S."/>
            <person name="Bleykasten C."/>
            <person name="De Montigny J."/>
            <person name="Jacques N."/>
            <person name="Jung P."/>
            <person name="Lemaire M."/>
            <person name="Mallet S."/>
            <person name="Morel G."/>
            <person name="Richard G.F."/>
            <person name="Sarkar A."/>
            <person name="Savel G."/>
            <person name="Schacherer J."/>
            <person name="Seret M.L."/>
            <person name="Talla E."/>
            <person name="Samson G."/>
            <person name="Jubin C."/>
            <person name="Poulain J."/>
            <person name="Vacherie B."/>
            <person name="Barbe V."/>
            <person name="Pelletier E."/>
            <person name="Sherman D.J."/>
            <person name="Westhof E."/>
            <person name="Weissenbach J."/>
            <person name="Baret P.V."/>
            <person name="Wincker P."/>
            <person name="Gaillardin C."/>
            <person name="Dujon B."/>
            <person name="Souciet J.L."/>
        </authorList>
    </citation>
    <scope>NUCLEOTIDE SEQUENCE [LARGE SCALE GENOMIC DNA]</scope>
    <source>
        <strain evidence="6">ATCC MYA-4447 / BCRC 22081 / CBS 7064 / NBRC 10061 / NRRL Y-12695</strain>
    </source>
</reference>
<dbReference type="GO" id="GO:0005634">
    <property type="term" value="C:nucleus"/>
    <property type="evidence" value="ECO:0007669"/>
    <property type="project" value="TreeGrafter"/>
</dbReference>
<dbReference type="GO" id="GO:0045013">
    <property type="term" value="P:carbon catabolite repression of transcription"/>
    <property type="evidence" value="ECO:0007669"/>
    <property type="project" value="TreeGrafter"/>
</dbReference>
<feature type="compositionally biased region" description="Low complexity" evidence="3">
    <location>
        <begin position="576"/>
        <end position="594"/>
    </location>
</feature>
<evidence type="ECO:0000256" key="1">
    <source>
        <dbReference type="ARBA" id="ARBA00022574"/>
    </source>
</evidence>
<dbReference type="eggNOG" id="KOG2394">
    <property type="taxonomic scope" value="Eukaryota"/>
</dbReference>